<evidence type="ECO:0000256" key="9">
    <source>
        <dbReference type="ARBA" id="ARBA00032610"/>
    </source>
</evidence>
<dbReference type="InterPro" id="IPR015422">
    <property type="entry name" value="PyrdxlP-dep_Trfase_small"/>
</dbReference>
<evidence type="ECO:0000313" key="14">
    <source>
        <dbReference type="EMBL" id="MBP2373380.1"/>
    </source>
</evidence>
<evidence type="ECO:0000313" key="15">
    <source>
        <dbReference type="Proteomes" id="UP000766570"/>
    </source>
</evidence>
<evidence type="ECO:0000256" key="2">
    <source>
        <dbReference type="ARBA" id="ARBA00004746"/>
    </source>
</evidence>
<keyword evidence="8 12" id="KW-0663">Pyridoxal phosphate</keyword>
<keyword evidence="7" id="KW-0093">Biotin biosynthesis</keyword>
<dbReference type="EC" id="2.3.1.47" evidence="5"/>
<evidence type="ECO:0000256" key="10">
    <source>
        <dbReference type="ARBA" id="ARBA00033381"/>
    </source>
</evidence>
<dbReference type="PANTHER" id="PTHR13693">
    <property type="entry name" value="CLASS II AMINOTRANSFERASE/8-AMINO-7-OXONONANOATE SYNTHASE"/>
    <property type="match status" value="1"/>
</dbReference>
<evidence type="ECO:0000256" key="4">
    <source>
        <dbReference type="ARBA" id="ARBA00011738"/>
    </source>
</evidence>
<comment type="caution">
    <text evidence="14">The sequence shown here is derived from an EMBL/GenBank/DDBJ whole genome shotgun (WGS) entry which is preliminary data.</text>
</comment>
<evidence type="ECO:0000256" key="6">
    <source>
        <dbReference type="ARBA" id="ARBA00022679"/>
    </source>
</evidence>
<evidence type="ECO:0000256" key="3">
    <source>
        <dbReference type="ARBA" id="ARBA00010008"/>
    </source>
</evidence>
<dbReference type="InterPro" id="IPR015424">
    <property type="entry name" value="PyrdxlP-dep_Trfase"/>
</dbReference>
<comment type="catalytic activity">
    <reaction evidence="11">
        <text>6-carboxyhexanoyl-[ACP] + L-alanine + H(+) = (8S)-8-amino-7-oxononanoate + holo-[ACP] + CO2</text>
        <dbReference type="Rhea" id="RHEA:42288"/>
        <dbReference type="Rhea" id="RHEA-COMP:9685"/>
        <dbReference type="Rhea" id="RHEA-COMP:9955"/>
        <dbReference type="ChEBI" id="CHEBI:15378"/>
        <dbReference type="ChEBI" id="CHEBI:16526"/>
        <dbReference type="ChEBI" id="CHEBI:57972"/>
        <dbReference type="ChEBI" id="CHEBI:64479"/>
        <dbReference type="ChEBI" id="CHEBI:78846"/>
        <dbReference type="ChEBI" id="CHEBI:149468"/>
        <dbReference type="EC" id="2.3.1.47"/>
    </reaction>
</comment>
<protein>
    <recommendedName>
        <fullName evidence="5">8-amino-7-oxononanoate synthase</fullName>
        <ecNumber evidence="5">2.3.1.47</ecNumber>
    </recommendedName>
    <alternativeName>
        <fullName evidence="9">7-keto-8-amino-pelargonic acid synthase</fullName>
    </alternativeName>
    <alternativeName>
        <fullName evidence="10">8-amino-7-ketopelargonate synthase</fullName>
    </alternativeName>
</protein>
<dbReference type="SUPFAM" id="SSF53383">
    <property type="entry name" value="PLP-dependent transferases"/>
    <property type="match status" value="1"/>
</dbReference>
<comment type="pathway">
    <text evidence="2">Cofactor biosynthesis; biotin biosynthesis.</text>
</comment>
<comment type="subunit">
    <text evidence="4">Homodimer.</text>
</comment>
<evidence type="ECO:0000256" key="11">
    <source>
        <dbReference type="ARBA" id="ARBA00047715"/>
    </source>
</evidence>
<comment type="similarity">
    <text evidence="3">Belongs to the class-II pyridoxal-phosphate-dependent aminotransferase family. BioF subfamily.</text>
</comment>
<gene>
    <name evidence="14" type="ORF">JOF46_001292</name>
</gene>
<evidence type="ECO:0000256" key="8">
    <source>
        <dbReference type="ARBA" id="ARBA00022898"/>
    </source>
</evidence>
<dbReference type="Proteomes" id="UP000766570">
    <property type="component" value="Unassembled WGS sequence"/>
</dbReference>
<dbReference type="InterPro" id="IPR004839">
    <property type="entry name" value="Aminotransferase_I/II_large"/>
</dbReference>
<dbReference type="PANTHER" id="PTHR13693:SF100">
    <property type="entry name" value="8-AMINO-7-OXONONANOATE SYNTHASE"/>
    <property type="match status" value="1"/>
</dbReference>
<evidence type="ECO:0000256" key="7">
    <source>
        <dbReference type="ARBA" id="ARBA00022756"/>
    </source>
</evidence>
<organism evidence="14 15">
    <name type="scientific">Paeniglutamicibacter psychrophenolicus</name>
    <dbReference type="NCBI Taxonomy" id="257454"/>
    <lineage>
        <taxon>Bacteria</taxon>
        <taxon>Bacillati</taxon>
        <taxon>Actinomycetota</taxon>
        <taxon>Actinomycetes</taxon>
        <taxon>Micrococcales</taxon>
        <taxon>Micrococcaceae</taxon>
        <taxon>Paeniglutamicibacter</taxon>
    </lineage>
</organism>
<proteinExistence type="inferred from homology"/>
<keyword evidence="15" id="KW-1185">Reference proteome</keyword>
<dbReference type="InterPro" id="IPR001917">
    <property type="entry name" value="Aminotrans_II_pyridoxalP_BS"/>
</dbReference>
<dbReference type="Pfam" id="PF00155">
    <property type="entry name" value="Aminotran_1_2"/>
    <property type="match status" value="1"/>
</dbReference>
<name>A0ABS4WAZ4_9MICC</name>
<reference evidence="14 15" key="1">
    <citation type="submission" date="2021-03" db="EMBL/GenBank/DDBJ databases">
        <title>Sequencing the genomes of 1000 actinobacteria strains.</title>
        <authorList>
            <person name="Klenk H.-P."/>
        </authorList>
    </citation>
    <scope>NUCLEOTIDE SEQUENCE [LARGE SCALE GENOMIC DNA]</scope>
    <source>
        <strain evidence="14 15">DSM 15454</strain>
    </source>
</reference>
<dbReference type="InterPro" id="IPR050087">
    <property type="entry name" value="AON_synthase_class-II"/>
</dbReference>
<evidence type="ECO:0000256" key="12">
    <source>
        <dbReference type="RuleBase" id="RU003693"/>
    </source>
</evidence>
<dbReference type="Gene3D" id="3.90.1150.10">
    <property type="entry name" value="Aspartate Aminotransferase, domain 1"/>
    <property type="match status" value="1"/>
</dbReference>
<dbReference type="InterPro" id="IPR015421">
    <property type="entry name" value="PyrdxlP-dep_Trfase_major"/>
</dbReference>
<dbReference type="Gene3D" id="3.40.640.10">
    <property type="entry name" value="Type I PLP-dependent aspartate aminotransferase-like (Major domain)"/>
    <property type="match status" value="1"/>
</dbReference>
<feature type="domain" description="Aminotransferase class I/classII large" evidence="13">
    <location>
        <begin position="47"/>
        <end position="395"/>
    </location>
</feature>
<dbReference type="EMBL" id="JAGIOE010000001">
    <property type="protein sequence ID" value="MBP2373380.1"/>
    <property type="molecule type" value="Genomic_DNA"/>
</dbReference>
<evidence type="ECO:0000256" key="5">
    <source>
        <dbReference type="ARBA" id="ARBA00013187"/>
    </source>
</evidence>
<comment type="cofactor">
    <cofactor evidence="1 12">
        <name>pyridoxal 5'-phosphate</name>
        <dbReference type="ChEBI" id="CHEBI:597326"/>
    </cofactor>
</comment>
<keyword evidence="14" id="KW-0012">Acyltransferase</keyword>
<keyword evidence="6 14" id="KW-0808">Transferase</keyword>
<accession>A0ABS4WAZ4</accession>
<sequence>MSTAPSIAPAAEICAAVPEAWGRWLGGRARVRAARGLHRVESNRGQLVDLASNDYLGLGAHPAVRAAAGEAASRHGAGAAASRVATGTLAVHTALEEALCDYTGRAAALVFSSGYTANIGLLQALGGPGSHLILDAHAHACLIDGARLSGARVATAAHNDLDAARALLEANRDSPAPAPRVALVLESVYSVLGDAADLAAAAALCTEFGALLLIDEAHSLAATHTGSALRAAGLAGAGHVIATATLSKALGAQGGVVLLGGEAAGLLREHLVNTARTFLFDTALAPAAAGAALAALELADAQLLGRLGRNAALVHDTLAAVPQLSGRIERGAGAVHSITMADAATAVRTAAALRARGIAVACFRPPSVPDGVSRLRITAHANHHRRELLAALHTIAATILEEES</sequence>
<dbReference type="PROSITE" id="PS00599">
    <property type="entry name" value="AA_TRANSFER_CLASS_2"/>
    <property type="match status" value="1"/>
</dbReference>
<evidence type="ECO:0000256" key="1">
    <source>
        <dbReference type="ARBA" id="ARBA00001933"/>
    </source>
</evidence>
<evidence type="ECO:0000259" key="13">
    <source>
        <dbReference type="Pfam" id="PF00155"/>
    </source>
</evidence>
<dbReference type="RefSeq" id="WP_209906568.1">
    <property type="nucleotide sequence ID" value="NZ_BAAAMI010000005.1"/>
</dbReference>
<dbReference type="GO" id="GO:0008710">
    <property type="term" value="F:8-amino-7-oxononanoate synthase activity"/>
    <property type="evidence" value="ECO:0007669"/>
    <property type="project" value="UniProtKB-EC"/>
</dbReference>